<name>A0A452YC43_AEGTS</name>
<protein>
    <submittedName>
        <fullName evidence="1">Uncharacterized protein</fullName>
    </submittedName>
</protein>
<accession>A0A452YC43</accession>
<dbReference type="AlphaFoldDB" id="A0A452YC43"/>
<dbReference type="EnsemblPlants" id="AET1Gv20369400.5">
    <property type="protein sequence ID" value="AET1Gv20369400.5"/>
    <property type="gene ID" value="AET1Gv20369400"/>
</dbReference>
<evidence type="ECO:0000313" key="2">
    <source>
        <dbReference type="Proteomes" id="UP000015105"/>
    </source>
</evidence>
<dbReference type="Gramene" id="AET1Gv20369400.5">
    <property type="protein sequence ID" value="AET1Gv20369400.5"/>
    <property type="gene ID" value="AET1Gv20369400"/>
</dbReference>
<sequence length="141" mass="16179">RDFERFCSNRVLHKGECSAADPRRRASIFSPNTGGLVRDLPTLSSNSIYFNLPFDPIVLHSLGTGLSERLAESCKIHDGKDRIRPSVRPFTMADHLMTYCHTPEWSKGLMFHEYQHIPESFKELIKNIRAQDVQVRIPRIG</sequence>
<reference evidence="2" key="1">
    <citation type="journal article" date="2014" name="Science">
        <title>Ancient hybridizations among the ancestral genomes of bread wheat.</title>
        <authorList>
            <consortium name="International Wheat Genome Sequencing Consortium,"/>
            <person name="Marcussen T."/>
            <person name="Sandve S.R."/>
            <person name="Heier L."/>
            <person name="Spannagl M."/>
            <person name="Pfeifer M."/>
            <person name="Jakobsen K.S."/>
            <person name="Wulff B.B."/>
            <person name="Steuernagel B."/>
            <person name="Mayer K.F."/>
            <person name="Olsen O.A."/>
        </authorList>
    </citation>
    <scope>NUCLEOTIDE SEQUENCE [LARGE SCALE GENOMIC DNA]</scope>
    <source>
        <strain evidence="2">cv. AL8/78</strain>
    </source>
</reference>
<reference evidence="2" key="2">
    <citation type="journal article" date="2017" name="Nat. Plants">
        <title>The Aegilops tauschii genome reveals multiple impacts of transposons.</title>
        <authorList>
            <person name="Zhao G."/>
            <person name="Zou C."/>
            <person name="Li K."/>
            <person name="Wang K."/>
            <person name="Li T."/>
            <person name="Gao L."/>
            <person name="Zhang X."/>
            <person name="Wang H."/>
            <person name="Yang Z."/>
            <person name="Liu X."/>
            <person name="Jiang W."/>
            <person name="Mao L."/>
            <person name="Kong X."/>
            <person name="Jiao Y."/>
            <person name="Jia J."/>
        </authorList>
    </citation>
    <scope>NUCLEOTIDE SEQUENCE [LARGE SCALE GENOMIC DNA]</scope>
    <source>
        <strain evidence="2">cv. AL8/78</strain>
    </source>
</reference>
<organism evidence="1 2">
    <name type="scientific">Aegilops tauschii subsp. strangulata</name>
    <name type="common">Goatgrass</name>
    <dbReference type="NCBI Taxonomy" id="200361"/>
    <lineage>
        <taxon>Eukaryota</taxon>
        <taxon>Viridiplantae</taxon>
        <taxon>Streptophyta</taxon>
        <taxon>Embryophyta</taxon>
        <taxon>Tracheophyta</taxon>
        <taxon>Spermatophyta</taxon>
        <taxon>Magnoliopsida</taxon>
        <taxon>Liliopsida</taxon>
        <taxon>Poales</taxon>
        <taxon>Poaceae</taxon>
        <taxon>BOP clade</taxon>
        <taxon>Pooideae</taxon>
        <taxon>Triticodae</taxon>
        <taxon>Triticeae</taxon>
        <taxon>Triticinae</taxon>
        <taxon>Aegilops</taxon>
    </lineage>
</organism>
<proteinExistence type="predicted"/>
<keyword evidence="2" id="KW-1185">Reference proteome</keyword>
<reference evidence="1" key="5">
    <citation type="journal article" date="2021" name="G3 (Bethesda)">
        <title>Aegilops tauschii genome assembly Aet v5.0 features greater sequence contiguity and improved annotation.</title>
        <authorList>
            <person name="Wang L."/>
            <person name="Zhu T."/>
            <person name="Rodriguez J.C."/>
            <person name="Deal K.R."/>
            <person name="Dubcovsky J."/>
            <person name="McGuire P.E."/>
            <person name="Lux T."/>
            <person name="Spannagl M."/>
            <person name="Mayer K.F.X."/>
            <person name="Baldrich P."/>
            <person name="Meyers B.C."/>
            <person name="Huo N."/>
            <person name="Gu Y.Q."/>
            <person name="Zhou H."/>
            <person name="Devos K.M."/>
            <person name="Bennetzen J.L."/>
            <person name="Unver T."/>
            <person name="Budak H."/>
            <person name="Gulick P.J."/>
            <person name="Galiba G."/>
            <person name="Kalapos B."/>
            <person name="Nelson D.R."/>
            <person name="Li P."/>
            <person name="You F.M."/>
            <person name="Luo M.C."/>
            <person name="Dvorak J."/>
        </authorList>
    </citation>
    <scope>NUCLEOTIDE SEQUENCE [LARGE SCALE GENOMIC DNA]</scope>
    <source>
        <strain evidence="1">cv. AL8/78</strain>
    </source>
</reference>
<dbReference type="Proteomes" id="UP000015105">
    <property type="component" value="Chromosome 1D"/>
</dbReference>
<reference evidence="1" key="4">
    <citation type="submission" date="2019-03" db="UniProtKB">
        <authorList>
            <consortium name="EnsemblPlants"/>
        </authorList>
    </citation>
    <scope>IDENTIFICATION</scope>
</reference>
<evidence type="ECO:0000313" key="1">
    <source>
        <dbReference type="EnsemblPlants" id="AET1Gv20369400.5"/>
    </source>
</evidence>
<reference evidence="1" key="3">
    <citation type="journal article" date="2017" name="Nature">
        <title>Genome sequence of the progenitor of the wheat D genome Aegilops tauschii.</title>
        <authorList>
            <person name="Luo M.C."/>
            <person name="Gu Y.Q."/>
            <person name="Puiu D."/>
            <person name="Wang H."/>
            <person name="Twardziok S.O."/>
            <person name="Deal K.R."/>
            <person name="Huo N."/>
            <person name="Zhu T."/>
            <person name="Wang L."/>
            <person name="Wang Y."/>
            <person name="McGuire P.E."/>
            <person name="Liu S."/>
            <person name="Long H."/>
            <person name="Ramasamy R.K."/>
            <person name="Rodriguez J.C."/>
            <person name="Van S.L."/>
            <person name="Yuan L."/>
            <person name="Wang Z."/>
            <person name="Xia Z."/>
            <person name="Xiao L."/>
            <person name="Anderson O.D."/>
            <person name="Ouyang S."/>
            <person name="Liang Y."/>
            <person name="Zimin A.V."/>
            <person name="Pertea G."/>
            <person name="Qi P."/>
            <person name="Bennetzen J.L."/>
            <person name="Dai X."/>
            <person name="Dawson M.W."/>
            <person name="Muller H.G."/>
            <person name="Kugler K."/>
            <person name="Rivarola-Duarte L."/>
            <person name="Spannagl M."/>
            <person name="Mayer K.F.X."/>
            <person name="Lu F.H."/>
            <person name="Bevan M.W."/>
            <person name="Leroy P."/>
            <person name="Li P."/>
            <person name="You F.M."/>
            <person name="Sun Q."/>
            <person name="Liu Z."/>
            <person name="Lyons E."/>
            <person name="Wicker T."/>
            <person name="Salzberg S.L."/>
            <person name="Devos K.M."/>
            <person name="Dvorak J."/>
        </authorList>
    </citation>
    <scope>NUCLEOTIDE SEQUENCE [LARGE SCALE GENOMIC DNA]</scope>
    <source>
        <strain evidence="1">cv. AL8/78</strain>
    </source>
</reference>